<keyword evidence="4" id="KW-0808">Transferase</keyword>
<dbReference type="PROSITE" id="PS50293">
    <property type="entry name" value="TPR_REGION"/>
    <property type="match status" value="1"/>
</dbReference>
<gene>
    <name evidence="4" type="ORF">DIS07_04880</name>
</gene>
<dbReference type="SUPFAM" id="SSF48452">
    <property type="entry name" value="TPR-like"/>
    <property type="match status" value="1"/>
</dbReference>
<feature type="repeat" description="TPR" evidence="1">
    <location>
        <begin position="161"/>
        <end position="194"/>
    </location>
</feature>
<evidence type="ECO:0000259" key="3">
    <source>
        <dbReference type="Pfam" id="PF06580"/>
    </source>
</evidence>
<accession>A0A2U2JBT5</accession>
<dbReference type="EMBL" id="QFFG01000002">
    <property type="protein sequence ID" value="PWG05782.1"/>
    <property type="molecule type" value="Genomic_DNA"/>
</dbReference>
<keyword evidence="2" id="KW-0812">Transmembrane</keyword>
<dbReference type="GO" id="GO:0000155">
    <property type="term" value="F:phosphorelay sensor kinase activity"/>
    <property type="evidence" value="ECO:0007669"/>
    <property type="project" value="InterPro"/>
</dbReference>
<feature type="domain" description="Signal transduction histidine kinase internal region" evidence="3">
    <location>
        <begin position="433"/>
        <end position="511"/>
    </location>
</feature>
<dbReference type="OrthoDB" id="6190788at2"/>
<organism evidence="4 5">
    <name type="scientific">Polaribacter aquimarinus</name>
    <dbReference type="NCBI Taxonomy" id="2100726"/>
    <lineage>
        <taxon>Bacteria</taxon>
        <taxon>Pseudomonadati</taxon>
        <taxon>Bacteroidota</taxon>
        <taxon>Flavobacteriia</taxon>
        <taxon>Flavobacteriales</taxon>
        <taxon>Flavobacteriaceae</taxon>
    </lineage>
</organism>
<dbReference type="AlphaFoldDB" id="A0A2U2JBT5"/>
<dbReference type="Pfam" id="PF13181">
    <property type="entry name" value="TPR_8"/>
    <property type="match status" value="1"/>
</dbReference>
<name>A0A2U2JBT5_9FLAO</name>
<evidence type="ECO:0000313" key="4">
    <source>
        <dbReference type="EMBL" id="PWG05782.1"/>
    </source>
</evidence>
<feature type="repeat" description="TPR" evidence="1">
    <location>
        <begin position="76"/>
        <end position="109"/>
    </location>
</feature>
<dbReference type="SMART" id="SM00028">
    <property type="entry name" value="TPR"/>
    <property type="match status" value="6"/>
</dbReference>
<reference evidence="4 5" key="1">
    <citation type="submission" date="2018-05" db="EMBL/GenBank/DDBJ databases">
        <title>Polaribacter aquimarinus sp. nov., isolated from sediment in a sediment of sea.</title>
        <authorList>
            <person name="Lu D."/>
        </authorList>
    </citation>
    <scope>NUCLEOTIDE SEQUENCE [LARGE SCALE GENOMIC DNA]</scope>
    <source>
        <strain evidence="4 5">ZY113</strain>
    </source>
</reference>
<dbReference type="Pfam" id="PF06580">
    <property type="entry name" value="His_kinase"/>
    <property type="match status" value="1"/>
</dbReference>
<dbReference type="InterPro" id="IPR010559">
    <property type="entry name" value="Sig_transdc_His_kin_internal"/>
</dbReference>
<keyword evidence="4" id="KW-0418">Kinase</keyword>
<evidence type="ECO:0000256" key="1">
    <source>
        <dbReference type="PROSITE-ProRule" id="PRU00339"/>
    </source>
</evidence>
<proteinExistence type="predicted"/>
<dbReference type="PANTHER" id="PTHR34220">
    <property type="entry name" value="SENSOR HISTIDINE KINASE YPDA"/>
    <property type="match status" value="1"/>
</dbReference>
<dbReference type="GO" id="GO:0016020">
    <property type="term" value="C:membrane"/>
    <property type="evidence" value="ECO:0007669"/>
    <property type="project" value="InterPro"/>
</dbReference>
<feature type="transmembrane region" description="Helical" evidence="2">
    <location>
        <begin position="399"/>
        <end position="418"/>
    </location>
</feature>
<dbReference type="InterPro" id="IPR011990">
    <property type="entry name" value="TPR-like_helical_dom_sf"/>
</dbReference>
<keyword evidence="2" id="KW-0472">Membrane</keyword>
<keyword evidence="2" id="KW-1133">Transmembrane helix</keyword>
<sequence length="641" mass="74703">MKNYFIIYLLLFNLTFGAFSQKKKTDFKITVDNILTTKPNTYKKIDKLLKPFQRDSTKVKIIIERFQKENYKDGLAYEYIKLGNIYRKYSDYNKAIEVHKKALEISQDNKNDEFEIFSLNMLGVDYRRKNIYTSAINFNKKALEIAEKKKNPNSGILRSMEVSYNSIGNIYLLLEQYILAEKNFKKAIDIAEKSKNKWSVSINNENIAKVKEAQDSLDLAIEYTKRALAIDQSINNHYGRMICYNRLGKLHIKKGDYVIAEEYLKNAVPIAKSVKNKYYISLINNNLGWLYTKTKKTNKAQKHFEKSLKIAEKRNYKTALTEIYTNYSEFNELTGNYKEALNYQKKYTATANELLNDKTSKYVNDLIIKYDSERKSNQIKSLAKQNEIAALELSKNRNFIIISFIVLILLATVLYFVYRQISLNKEKKILTLEQDVLRSQMNPHFIFNALNSIKHYIVNNEQKNAVHYLNKFSKLIRKILESSTVKEVSLKEELNIIDLYMNIENIRFSNQINYTIKVEDDLDISTIKVPPLVLQPFLENALWHGLSSKKGDKTIQLSVFKLSKEYIQIDIEDNGIGRTASAKIKSNKVIHKKSIGIELTKERLNNFIKDFKNPFSLIFNDLVDENKNPLGTKVALRIPLQ</sequence>
<dbReference type="Gene3D" id="1.25.40.10">
    <property type="entry name" value="Tetratricopeptide repeat domain"/>
    <property type="match status" value="2"/>
</dbReference>
<dbReference type="Proteomes" id="UP000245670">
    <property type="component" value="Unassembled WGS sequence"/>
</dbReference>
<dbReference type="InterPro" id="IPR050640">
    <property type="entry name" value="Bact_2-comp_sensor_kinase"/>
</dbReference>
<dbReference type="InterPro" id="IPR019734">
    <property type="entry name" value="TPR_rpt"/>
</dbReference>
<keyword evidence="5" id="KW-1185">Reference proteome</keyword>
<keyword evidence="1" id="KW-0802">TPR repeat</keyword>
<evidence type="ECO:0000256" key="2">
    <source>
        <dbReference type="SAM" id="Phobius"/>
    </source>
</evidence>
<dbReference type="Gene3D" id="3.30.565.10">
    <property type="entry name" value="Histidine kinase-like ATPase, C-terminal domain"/>
    <property type="match status" value="1"/>
</dbReference>
<dbReference type="RefSeq" id="WP_109404115.1">
    <property type="nucleotide sequence ID" value="NZ_QFFG01000002.1"/>
</dbReference>
<feature type="repeat" description="TPR" evidence="1">
    <location>
        <begin position="281"/>
        <end position="314"/>
    </location>
</feature>
<comment type="caution">
    <text evidence="4">The sequence shown here is derived from an EMBL/GenBank/DDBJ whole genome shotgun (WGS) entry which is preliminary data.</text>
</comment>
<dbReference type="Pfam" id="PF13424">
    <property type="entry name" value="TPR_12"/>
    <property type="match status" value="3"/>
</dbReference>
<dbReference type="PROSITE" id="PS50005">
    <property type="entry name" value="TPR"/>
    <property type="match status" value="3"/>
</dbReference>
<dbReference type="SUPFAM" id="SSF55874">
    <property type="entry name" value="ATPase domain of HSP90 chaperone/DNA topoisomerase II/histidine kinase"/>
    <property type="match status" value="1"/>
</dbReference>
<dbReference type="PANTHER" id="PTHR34220:SF7">
    <property type="entry name" value="SENSOR HISTIDINE KINASE YPDA"/>
    <property type="match status" value="1"/>
</dbReference>
<dbReference type="InterPro" id="IPR036890">
    <property type="entry name" value="HATPase_C_sf"/>
</dbReference>
<evidence type="ECO:0000313" key="5">
    <source>
        <dbReference type="Proteomes" id="UP000245670"/>
    </source>
</evidence>
<protein>
    <submittedName>
        <fullName evidence="4">Sensor histidine kinase</fullName>
    </submittedName>
</protein>